<evidence type="ECO:0000256" key="1">
    <source>
        <dbReference type="SAM" id="SignalP"/>
    </source>
</evidence>
<feature type="domain" description="WxL" evidence="2">
    <location>
        <begin position="65"/>
        <end position="201"/>
    </location>
</feature>
<dbReference type="InterPro" id="IPR027994">
    <property type="entry name" value="WxL_dom"/>
</dbReference>
<organism evidence="3 4">
    <name type="scientific">Vagococcus hydrophili</name>
    <dbReference type="NCBI Taxonomy" id="2714947"/>
    <lineage>
        <taxon>Bacteria</taxon>
        <taxon>Bacillati</taxon>
        <taxon>Bacillota</taxon>
        <taxon>Bacilli</taxon>
        <taxon>Lactobacillales</taxon>
        <taxon>Enterococcaceae</taxon>
        <taxon>Vagococcus</taxon>
    </lineage>
</organism>
<accession>A0A6G8AT27</accession>
<protein>
    <recommendedName>
        <fullName evidence="2">WxL domain-containing protein</fullName>
    </recommendedName>
</protein>
<evidence type="ECO:0000313" key="4">
    <source>
        <dbReference type="Proteomes" id="UP000501747"/>
    </source>
</evidence>
<dbReference type="Proteomes" id="UP000501747">
    <property type="component" value="Chromosome"/>
</dbReference>
<feature type="chain" id="PRO_5026267774" description="WxL domain-containing protein" evidence="1">
    <location>
        <begin position="24"/>
        <end position="203"/>
    </location>
</feature>
<feature type="signal peptide" evidence="1">
    <location>
        <begin position="1"/>
        <end position="23"/>
    </location>
</feature>
<dbReference type="Pfam" id="PF13731">
    <property type="entry name" value="WxL"/>
    <property type="match status" value="1"/>
</dbReference>
<gene>
    <name evidence="3" type="ORF">G7082_06875</name>
</gene>
<keyword evidence="1" id="KW-0732">Signal</keyword>
<reference evidence="3 4" key="1">
    <citation type="submission" date="2020-03" db="EMBL/GenBank/DDBJ databases">
        <title>Vagococcus sp. nov., isolated from beetles.</title>
        <authorList>
            <person name="Hyun D.-W."/>
            <person name="Bae J.-W."/>
        </authorList>
    </citation>
    <scope>NUCLEOTIDE SEQUENCE [LARGE SCALE GENOMIC DNA]</scope>
    <source>
        <strain evidence="3 4">HDW17B</strain>
    </source>
</reference>
<proteinExistence type="predicted"/>
<sequence>MKKVTFLIGMLSFLTISGMSVDAAQQDSSQKKAEFQITENENGTIKVEAELLRFGDHTLLPSDINAKTKEDTRVKVTEFSGNRPGWTLKVKLDKFKSGTDEANGTRLFYPIVTPTTTTGGDASTKAPVTVGAQDSFLDDLKGTIVNDDNVPTKIAVAEKGKGYGEWTMSYSGNNRIQLNVPAGQKVGAYSAELIYMIEDAPTP</sequence>
<dbReference type="AlphaFoldDB" id="A0A6G8AT27"/>
<dbReference type="RefSeq" id="WP_166034379.1">
    <property type="nucleotide sequence ID" value="NZ_CP049887.1"/>
</dbReference>
<dbReference type="KEGG" id="vhy:G7082_06875"/>
<evidence type="ECO:0000313" key="3">
    <source>
        <dbReference type="EMBL" id="QIL48231.1"/>
    </source>
</evidence>
<evidence type="ECO:0000259" key="2">
    <source>
        <dbReference type="Pfam" id="PF13731"/>
    </source>
</evidence>
<keyword evidence="4" id="KW-1185">Reference proteome</keyword>
<name>A0A6G8AT27_9ENTE</name>
<dbReference type="EMBL" id="CP049887">
    <property type="protein sequence ID" value="QIL48231.1"/>
    <property type="molecule type" value="Genomic_DNA"/>
</dbReference>